<dbReference type="STRING" id="1169540.A0A0G4ED11"/>
<evidence type="ECO:0008006" key="7">
    <source>
        <dbReference type="Google" id="ProtNLM"/>
    </source>
</evidence>
<dbReference type="InterPro" id="IPR036869">
    <property type="entry name" value="J_dom_sf"/>
</dbReference>
<feature type="compositionally biased region" description="Basic and acidic residues" evidence="1">
    <location>
        <begin position="318"/>
        <end position="332"/>
    </location>
</feature>
<name>A0A0G4ED11_VITBC</name>
<feature type="signal peptide" evidence="2">
    <location>
        <begin position="1"/>
        <end position="23"/>
    </location>
</feature>
<dbReference type="OrthoDB" id="418400at2759"/>
<sequence length="369" mass="41513">MEGRILPVAACVLLVLLCIKTAAHRRGRSTGLASFLSPTRWDVKRRGCHSLLQGADSQRSPLTSIDVSDSSRPPLPPSADSADMLPPWSPTREELSMDLYGELGLPIDAPQSDVERAWADLKWRLSELPDSFDNRQRLTRARVAHSILSHPDKRGIWEDAKYALEKRDNVVFVDEFTCIGCTNCNGWAPGVFKMEELWGRARAYNQDGASRDDIQNAIDTCPVDCIYWVPGYLLPFLEEATRSKDRVEVGIFQGSGWGGFQVDVFQAAESMYKKQQKNRREREARARGQDASQGPGRPLWPWERSKLVSEAQQIMADIEDKQNTPRDERKATEPGGPEPRLNLNLPSNIQLRPSKRKQQASEAAEDSQD</sequence>
<accession>A0A0G4ED11</accession>
<evidence type="ECO:0000259" key="3">
    <source>
        <dbReference type="PROSITE" id="PS50076"/>
    </source>
</evidence>
<evidence type="ECO:0000313" key="6">
    <source>
        <dbReference type="Proteomes" id="UP000041254"/>
    </source>
</evidence>
<evidence type="ECO:0000313" key="5">
    <source>
        <dbReference type="EMBL" id="CEL93232.1"/>
    </source>
</evidence>
<dbReference type="PROSITE" id="PS50076">
    <property type="entry name" value="DNAJ_2"/>
    <property type="match status" value="1"/>
</dbReference>
<dbReference type="PANTHER" id="PTHR44579:SF2">
    <property type="entry name" value="OS01G0730500 PROTEIN"/>
    <property type="match status" value="1"/>
</dbReference>
<dbReference type="SUPFAM" id="SSF54862">
    <property type="entry name" value="4Fe-4S ferredoxins"/>
    <property type="match status" value="1"/>
</dbReference>
<dbReference type="InterPro" id="IPR017896">
    <property type="entry name" value="4Fe4S_Fe-S-bd"/>
</dbReference>
<feature type="domain" description="J" evidence="3">
    <location>
        <begin position="98"/>
        <end position="161"/>
    </location>
</feature>
<dbReference type="VEuPathDB" id="CryptoDB:Vbra_6996"/>
<dbReference type="Pfam" id="PF13370">
    <property type="entry name" value="Fer4_13"/>
    <property type="match status" value="1"/>
</dbReference>
<feature type="chain" id="PRO_5005186970" description="4Fe-4S ferredoxin-type domain-containing protein" evidence="2">
    <location>
        <begin position="24"/>
        <end position="369"/>
    </location>
</feature>
<dbReference type="SUPFAM" id="SSF46565">
    <property type="entry name" value="Chaperone J-domain"/>
    <property type="match status" value="1"/>
</dbReference>
<dbReference type="InParanoid" id="A0A0G4ED11"/>
<feature type="compositionally biased region" description="Polar residues" evidence="1">
    <location>
        <begin position="56"/>
        <end position="71"/>
    </location>
</feature>
<dbReference type="PANTHER" id="PTHR44579">
    <property type="entry name" value="OS01G0730500 PROTEIN"/>
    <property type="match status" value="1"/>
</dbReference>
<protein>
    <recommendedName>
        <fullName evidence="7">4Fe-4S ferredoxin-type domain-containing protein</fullName>
    </recommendedName>
</protein>
<evidence type="ECO:0000256" key="2">
    <source>
        <dbReference type="SAM" id="SignalP"/>
    </source>
</evidence>
<dbReference type="Proteomes" id="UP000041254">
    <property type="component" value="Unassembled WGS sequence"/>
</dbReference>
<proteinExistence type="predicted"/>
<feature type="compositionally biased region" description="Basic and acidic residues" evidence="1">
    <location>
        <begin position="278"/>
        <end position="288"/>
    </location>
</feature>
<evidence type="ECO:0000256" key="1">
    <source>
        <dbReference type="SAM" id="MobiDB-lite"/>
    </source>
</evidence>
<feature type="region of interest" description="Disordered" evidence="1">
    <location>
        <begin position="273"/>
        <end position="369"/>
    </location>
</feature>
<dbReference type="Gene3D" id="3.30.70.20">
    <property type="match status" value="1"/>
</dbReference>
<keyword evidence="6" id="KW-1185">Reference proteome</keyword>
<organism evidence="5 6">
    <name type="scientific">Vitrella brassicaformis (strain CCMP3155)</name>
    <dbReference type="NCBI Taxonomy" id="1169540"/>
    <lineage>
        <taxon>Eukaryota</taxon>
        <taxon>Sar</taxon>
        <taxon>Alveolata</taxon>
        <taxon>Colpodellida</taxon>
        <taxon>Vitrellaceae</taxon>
        <taxon>Vitrella</taxon>
    </lineage>
</organism>
<keyword evidence="2" id="KW-0732">Signal</keyword>
<dbReference type="PROSITE" id="PS51379">
    <property type="entry name" value="4FE4S_FER_2"/>
    <property type="match status" value="1"/>
</dbReference>
<gene>
    <name evidence="5" type="ORF">Vbra_6996</name>
</gene>
<dbReference type="InterPro" id="IPR001623">
    <property type="entry name" value="DnaJ_domain"/>
</dbReference>
<feature type="domain" description="4Fe-4S ferredoxin-type" evidence="4">
    <location>
        <begin position="169"/>
        <end position="197"/>
    </location>
</feature>
<feature type="region of interest" description="Disordered" evidence="1">
    <location>
        <begin position="56"/>
        <end position="87"/>
    </location>
</feature>
<reference evidence="5 6" key="1">
    <citation type="submission" date="2014-11" db="EMBL/GenBank/DDBJ databases">
        <authorList>
            <person name="Zhu J."/>
            <person name="Qi W."/>
            <person name="Song R."/>
        </authorList>
    </citation>
    <scope>NUCLEOTIDE SEQUENCE [LARGE SCALE GENOMIC DNA]</scope>
</reference>
<dbReference type="AlphaFoldDB" id="A0A0G4ED11"/>
<evidence type="ECO:0000259" key="4">
    <source>
        <dbReference type="PROSITE" id="PS51379"/>
    </source>
</evidence>
<dbReference type="EMBL" id="CDMY01000149">
    <property type="protein sequence ID" value="CEL93232.1"/>
    <property type="molecule type" value="Genomic_DNA"/>
</dbReference>